<dbReference type="Proteomes" id="UP000028411">
    <property type="component" value="Unassembled WGS sequence"/>
</dbReference>
<organism evidence="1 2">
    <name type="scientific">Sphingobium chlorophenolicum</name>
    <dbReference type="NCBI Taxonomy" id="46429"/>
    <lineage>
        <taxon>Bacteria</taxon>
        <taxon>Pseudomonadati</taxon>
        <taxon>Pseudomonadota</taxon>
        <taxon>Alphaproteobacteria</taxon>
        <taxon>Sphingomonadales</taxon>
        <taxon>Sphingomonadaceae</taxon>
        <taxon>Sphingobium</taxon>
    </lineage>
</organism>
<reference evidence="1 2" key="1">
    <citation type="submission" date="2014-02" db="EMBL/GenBank/DDBJ databases">
        <title>Whole genome sequence of Sphingobium chlorophenolicum NBRC 16172.</title>
        <authorList>
            <person name="Gan H.M."/>
            <person name="Gan H.Y."/>
            <person name="Chew T.H."/>
            <person name="Savka M.A."/>
        </authorList>
    </citation>
    <scope>NUCLEOTIDE SEQUENCE [LARGE SCALE GENOMIC DNA]</scope>
    <source>
        <strain evidence="1 2">NBRC 16172</strain>
    </source>
</reference>
<comment type="caution">
    <text evidence="1">The sequence shown here is derived from an EMBL/GenBank/DDBJ whole genome shotgun (WGS) entry which is preliminary data.</text>
</comment>
<accession>A0A081RJW7</accession>
<name>A0A081RJW7_SPHCR</name>
<gene>
    <name evidence="1" type="ORF">BV95_00128</name>
</gene>
<evidence type="ECO:0000313" key="2">
    <source>
        <dbReference type="Proteomes" id="UP000028411"/>
    </source>
</evidence>
<sequence>MAIIQTERNRVHAHAVGDDDVFVRISLLGYDEAGARVVRHLRYEPITEYQAAVDWAVSMADVMAHPIHVVPLNGDDMREPSRFLPICEAVARMTDQERGEMRRGIVQSMCEVMRDCDDWRVRADAYDILRQLKVTYES</sequence>
<dbReference type="OrthoDB" id="7872500at2"/>
<dbReference type="EMBL" id="JFHR01000001">
    <property type="protein sequence ID" value="KEQ55490.1"/>
    <property type="molecule type" value="Genomic_DNA"/>
</dbReference>
<protein>
    <submittedName>
        <fullName evidence="1">Uncharacterized protein</fullName>
    </submittedName>
</protein>
<dbReference type="AlphaFoldDB" id="A0A081RJW7"/>
<dbReference type="PATRIC" id="fig|46429.4.peg.130"/>
<proteinExistence type="predicted"/>
<dbReference type="eggNOG" id="ENOG5033NUQ">
    <property type="taxonomic scope" value="Bacteria"/>
</dbReference>
<dbReference type="RefSeq" id="WP_037446367.1">
    <property type="nucleotide sequence ID" value="NZ_JFHR01000001.1"/>
</dbReference>
<evidence type="ECO:0000313" key="1">
    <source>
        <dbReference type="EMBL" id="KEQ55490.1"/>
    </source>
</evidence>